<feature type="domain" description="Prenyltransferase alpha-alpha toroid" evidence="10">
    <location>
        <begin position="73"/>
        <end position="127"/>
    </location>
</feature>
<feature type="domain" description="Prenyltransferase alpha-alpha toroid" evidence="10">
    <location>
        <begin position="274"/>
        <end position="360"/>
    </location>
</feature>
<gene>
    <name evidence="11" type="ORF">LCGC14_1499330</name>
</gene>
<dbReference type="InterPro" id="IPR008930">
    <property type="entry name" value="Terpenoid_cyclase/PrenylTrfase"/>
</dbReference>
<evidence type="ECO:0000259" key="10">
    <source>
        <dbReference type="Pfam" id="PF00432"/>
    </source>
</evidence>
<feature type="non-terminal residue" evidence="11">
    <location>
        <position position="745"/>
    </location>
</feature>
<dbReference type="PANTHER" id="PTHR11774:SF11">
    <property type="entry name" value="GERANYLGERANYL TRANSFERASE TYPE-2 SUBUNIT BETA"/>
    <property type="match status" value="1"/>
</dbReference>
<organism evidence="11">
    <name type="scientific">marine sediment metagenome</name>
    <dbReference type="NCBI Taxonomy" id="412755"/>
    <lineage>
        <taxon>unclassified sequences</taxon>
        <taxon>metagenomes</taxon>
        <taxon>ecological metagenomes</taxon>
    </lineage>
</organism>
<evidence type="ECO:0000256" key="2">
    <source>
        <dbReference type="ARBA" id="ARBA00010497"/>
    </source>
</evidence>
<accession>A0A0F9LK62</accession>
<feature type="domain" description="Prenyltransferase alpha-alpha toroid" evidence="10">
    <location>
        <begin position="149"/>
        <end position="247"/>
    </location>
</feature>
<dbReference type="AlphaFoldDB" id="A0A0F9LK62"/>
<evidence type="ECO:0000256" key="3">
    <source>
        <dbReference type="ARBA" id="ARBA00022602"/>
    </source>
</evidence>
<dbReference type="Pfam" id="PF00432">
    <property type="entry name" value="Prenyltrans"/>
    <property type="match status" value="3"/>
</dbReference>
<sequence>MHLKKSMSISLFIILFFGIAPLFMKVNIIRVSEIANQEIPDENVKGPEISSISNSELLNSLFGSKIGDYDNLGYFPNVYEPSLQATYYALYILDAIGKINTINQTQILEYIMSYYDAGSNSFVDKLAKRYKDTDFDLGYFYPLTSVLQTTSYAILSLNILGRLDLINIQGTINFIWSCYVTTGNGGGFMGQPYNAGLDTNFKIPTLDNTYFAILTLDILMTDWFGHTNDRTAIIQLINDLQLTGGSSWDTGSFLNDNDNAFDSISPLFEPNLLSSYYAIMTLEIFSAEATINEVDFHKFLAYLYDSKENGFRMSEWDYGMNYTNNVATAIGLELSNIMNFSNIDKNSTLAFILNNRNSIGNWDGSLLIPQHELIDSFQIIRSLKNMGNLSQLSFNDTNEIGNATQLYYHYDGYSHLSRDFTSMNQIFTLTSSYELFDRIFELNIQPLYSKIKNSYDNSSLGINSFSGYLLKTPGFNLLRSHPIEFFTSGKKNYIQDVSQLKSHKSTYYALVSLENMFKLDDFASAYNLMELFNEIIETQFLNYSYTEAFGGFTPVYRYDVSQSQFLSKKVFFEYSYYAIQCLELISNFLGLGDVNYSSYGLDEIALFNFIEGQVVENSQYIFLNPQYSSSIETQLEYTYYMIWMLKALNLFNKDLQKIKNFIESNVDYTNIKNIYYSFKISEILDLRLSFDAEGVQELVQAIYSEQTREFYVTSDHQEISHEVFLWICEMAKNSKIGIEANYLDV</sequence>
<comment type="cofactor">
    <cofactor evidence="1">
        <name>Zn(2+)</name>
        <dbReference type="ChEBI" id="CHEBI:29105"/>
    </cofactor>
</comment>
<keyword evidence="5" id="KW-0479">Metal-binding</keyword>
<evidence type="ECO:0000256" key="8">
    <source>
        <dbReference type="ARBA" id="ARBA00030816"/>
    </source>
</evidence>
<keyword evidence="4" id="KW-0808">Transferase</keyword>
<reference evidence="11" key="1">
    <citation type="journal article" date="2015" name="Nature">
        <title>Complex archaea that bridge the gap between prokaryotes and eukaryotes.</title>
        <authorList>
            <person name="Spang A."/>
            <person name="Saw J.H."/>
            <person name="Jorgensen S.L."/>
            <person name="Zaremba-Niedzwiedzka K."/>
            <person name="Martijn J."/>
            <person name="Lind A.E."/>
            <person name="van Eijk R."/>
            <person name="Schleper C."/>
            <person name="Guy L."/>
            <person name="Ettema T.J."/>
        </authorList>
    </citation>
    <scope>NUCLEOTIDE SEQUENCE</scope>
</reference>
<evidence type="ECO:0000256" key="7">
    <source>
        <dbReference type="ARBA" id="ARBA00022833"/>
    </source>
</evidence>
<dbReference type="EMBL" id="LAZR01010863">
    <property type="protein sequence ID" value="KKM64640.1"/>
    <property type="molecule type" value="Genomic_DNA"/>
</dbReference>
<proteinExistence type="inferred from homology"/>
<keyword evidence="7" id="KW-0862">Zinc</keyword>
<dbReference type="PANTHER" id="PTHR11774">
    <property type="entry name" value="GERANYLGERANYL TRANSFERASE TYPE BETA SUBUNIT"/>
    <property type="match status" value="1"/>
</dbReference>
<evidence type="ECO:0000256" key="4">
    <source>
        <dbReference type="ARBA" id="ARBA00022679"/>
    </source>
</evidence>
<evidence type="ECO:0000256" key="5">
    <source>
        <dbReference type="ARBA" id="ARBA00022723"/>
    </source>
</evidence>
<dbReference type="GO" id="GO:0046872">
    <property type="term" value="F:metal ion binding"/>
    <property type="evidence" value="ECO:0007669"/>
    <property type="project" value="UniProtKB-KW"/>
</dbReference>
<dbReference type="SUPFAM" id="SSF48239">
    <property type="entry name" value="Terpenoid cyclases/Protein prenyltransferases"/>
    <property type="match status" value="1"/>
</dbReference>
<keyword evidence="6" id="KW-0677">Repeat</keyword>
<name>A0A0F9LK62_9ZZZZ</name>
<evidence type="ECO:0000313" key="11">
    <source>
        <dbReference type="EMBL" id="KKM64640.1"/>
    </source>
</evidence>
<keyword evidence="3" id="KW-0637">Prenyltransferase</keyword>
<evidence type="ECO:0000256" key="9">
    <source>
        <dbReference type="ARBA" id="ARBA00032766"/>
    </source>
</evidence>
<comment type="similarity">
    <text evidence="2">Belongs to the protein prenyltransferase subunit beta family.</text>
</comment>
<dbReference type="CDD" id="cd00688">
    <property type="entry name" value="ISOPREN_C2_like"/>
    <property type="match status" value="1"/>
</dbReference>
<evidence type="ECO:0000256" key="1">
    <source>
        <dbReference type="ARBA" id="ARBA00001947"/>
    </source>
</evidence>
<dbReference type="InterPro" id="IPR045089">
    <property type="entry name" value="PGGT1B-like"/>
</dbReference>
<dbReference type="InterPro" id="IPR001330">
    <property type="entry name" value="Prenyltrans"/>
</dbReference>
<evidence type="ECO:0000256" key="6">
    <source>
        <dbReference type="ARBA" id="ARBA00022737"/>
    </source>
</evidence>
<comment type="caution">
    <text evidence="11">The sequence shown here is derived from an EMBL/GenBank/DDBJ whole genome shotgun (WGS) entry which is preliminary data.</text>
</comment>
<dbReference type="GO" id="GO:0008318">
    <property type="term" value="F:protein prenyltransferase activity"/>
    <property type="evidence" value="ECO:0007669"/>
    <property type="project" value="InterPro"/>
</dbReference>
<dbReference type="Gene3D" id="1.50.10.20">
    <property type="match status" value="2"/>
</dbReference>
<protein>
    <recommendedName>
        <fullName evidence="8">Geranylgeranyl transferase type II subunit beta</fullName>
    </recommendedName>
    <alternativeName>
        <fullName evidence="9">Type II protein geranyl-geranyltransferase subunit beta</fullName>
    </alternativeName>
</protein>